<dbReference type="GO" id="GO:0010152">
    <property type="term" value="P:pollen maturation"/>
    <property type="evidence" value="ECO:0007669"/>
    <property type="project" value="UniProtKB-ARBA"/>
</dbReference>
<evidence type="ECO:0000256" key="1">
    <source>
        <dbReference type="ARBA" id="ARBA00004123"/>
    </source>
</evidence>
<evidence type="ECO:0000256" key="3">
    <source>
        <dbReference type="ARBA" id="ARBA00023054"/>
    </source>
</evidence>
<dbReference type="InterPro" id="IPR036879">
    <property type="entry name" value="TF_MADSbox_sf"/>
</dbReference>
<keyword evidence="5" id="KW-0804">Transcription</keyword>
<dbReference type="GO" id="GO:0000977">
    <property type="term" value="F:RNA polymerase II transcription regulatory region sequence-specific DNA binding"/>
    <property type="evidence" value="ECO:0007669"/>
    <property type="project" value="InterPro"/>
</dbReference>
<dbReference type="PRINTS" id="PR00404">
    <property type="entry name" value="MADSDOMAIN"/>
</dbReference>
<comment type="caution">
    <text evidence="9">The sequence shown here is derived from an EMBL/GenBank/DDBJ whole genome shotgun (WGS) entry which is preliminary data.</text>
</comment>
<name>A0AAE0CQY2_9ROSI</name>
<keyword evidence="4" id="KW-0238">DNA-binding</keyword>
<keyword evidence="3" id="KW-0175">Coiled coil</keyword>
<dbReference type="SUPFAM" id="SSF55455">
    <property type="entry name" value="SRF-like"/>
    <property type="match status" value="1"/>
</dbReference>
<protein>
    <recommendedName>
        <fullName evidence="8">MADS-box domain-containing protein</fullName>
    </recommendedName>
</protein>
<evidence type="ECO:0000256" key="2">
    <source>
        <dbReference type="ARBA" id="ARBA00023015"/>
    </source>
</evidence>
<dbReference type="InterPro" id="IPR033896">
    <property type="entry name" value="MEF2-like_N"/>
</dbReference>
<dbReference type="GO" id="GO:0046983">
    <property type="term" value="F:protein dimerization activity"/>
    <property type="evidence" value="ECO:0007669"/>
    <property type="project" value="InterPro"/>
</dbReference>
<dbReference type="GO" id="GO:0005634">
    <property type="term" value="C:nucleus"/>
    <property type="evidence" value="ECO:0007669"/>
    <property type="project" value="UniProtKB-SubCell"/>
</dbReference>
<keyword evidence="2" id="KW-0805">Transcription regulation</keyword>
<evidence type="ECO:0000256" key="4">
    <source>
        <dbReference type="ARBA" id="ARBA00023125"/>
    </source>
</evidence>
<feature type="domain" description="MADS-box" evidence="8">
    <location>
        <begin position="1"/>
        <end position="61"/>
    </location>
</feature>
<evidence type="ECO:0000313" key="9">
    <source>
        <dbReference type="EMBL" id="KAK2659653.1"/>
    </source>
</evidence>
<comment type="subcellular location">
    <subcellularLocation>
        <location evidence="1">Nucleus</location>
    </subcellularLocation>
</comment>
<evidence type="ECO:0000313" key="10">
    <source>
        <dbReference type="Proteomes" id="UP001280121"/>
    </source>
</evidence>
<dbReference type="InterPro" id="IPR002487">
    <property type="entry name" value="TF_Kbox"/>
</dbReference>
<accession>A0AAE0CQY2</accession>
<proteinExistence type="predicted"/>
<dbReference type="FunFam" id="3.40.1810.10:FF:000014">
    <property type="entry name" value="MADS-box transcription factor 41"/>
    <property type="match status" value="1"/>
</dbReference>
<feature type="region of interest" description="Disordered" evidence="7">
    <location>
        <begin position="325"/>
        <end position="348"/>
    </location>
</feature>
<evidence type="ECO:0000256" key="7">
    <source>
        <dbReference type="SAM" id="MobiDB-lite"/>
    </source>
</evidence>
<keyword evidence="6" id="KW-0539">Nucleus</keyword>
<organism evidence="9 10">
    <name type="scientific">Dipteronia dyeriana</name>
    <dbReference type="NCBI Taxonomy" id="168575"/>
    <lineage>
        <taxon>Eukaryota</taxon>
        <taxon>Viridiplantae</taxon>
        <taxon>Streptophyta</taxon>
        <taxon>Embryophyta</taxon>
        <taxon>Tracheophyta</taxon>
        <taxon>Spermatophyta</taxon>
        <taxon>Magnoliopsida</taxon>
        <taxon>eudicotyledons</taxon>
        <taxon>Gunneridae</taxon>
        <taxon>Pentapetalae</taxon>
        <taxon>rosids</taxon>
        <taxon>malvids</taxon>
        <taxon>Sapindales</taxon>
        <taxon>Sapindaceae</taxon>
        <taxon>Hippocastanoideae</taxon>
        <taxon>Acereae</taxon>
        <taxon>Dipteronia</taxon>
    </lineage>
</organism>
<evidence type="ECO:0000256" key="5">
    <source>
        <dbReference type="ARBA" id="ARBA00023163"/>
    </source>
</evidence>
<dbReference type="SMART" id="SM00432">
    <property type="entry name" value="MADS"/>
    <property type="match status" value="1"/>
</dbReference>
<dbReference type="EMBL" id="JANJYI010000002">
    <property type="protein sequence ID" value="KAK2659653.1"/>
    <property type="molecule type" value="Genomic_DNA"/>
</dbReference>
<dbReference type="PANTHER" id="PTHR48019">
    <property type="entry name" value="SERUM RESPONSE FACTOR HOMOLOG"/>
    <property type="match status" value="1"/>
</dbReference>
<keyword evidence="10" id="KW-1185">Reference proteome</keyword>
<dbReference type="PROSITE" id="PS50066">
    <property type="entry name" value="MADS_BOX_2"/>
    <property type="match status" value="1"/>
</dbReference>
<dbReference type="AlphaFoldDB" id="A0AAE0CQY2"/>
<evidence type="ECO:0000256" key="6">
    <source>
        <dbReference type="ARBA" id="ARBA00023242"/>
    </source>
</evidence>
<dbReference type="CDD" id="cd00265">
    <property type="entry name" value="MADS_MEF2_like"/>
    <property type="match status" value="1"/>
</dbReference>
<dbReference type="GO" id="GO:0003700">
    <property type="term" value="F:DNA-binding transcription factor activity"/>
    <property type="evidence" value="ECO:0007669"/>
    <property type="project" value="InterPro"/>
</dbReference>
<dbReference type="Pfam" id="PF00319">
    <property type="entry name" value="SRF-TF"/>
    <property type="match status" value="1"/>
</dbReference>
<evidence type="ECO:0000259" key="8">
    <source>
        <dbReference type="PROSITE" id="PS50066"/>
    </source>
</evidence>
<reference evidence="9" key="1">
    <citation type="journal article" date="2023" name="Plant J.">
        <title>Genome sequences and population genomics provide insights into the demographic history, inbreeding, and mutation load of two 'living fossil' tree species of Dipteronia.</title>
        <authorList>
            <person name="Feng Y."/>
            <person name="Comes H.P."/>
            <person name="Chen J."/>
            <person name="Zhu S."/>
            <person name="Lu R."/>
            <person name="Zhang X."/>
            <person name="Li P."/>
            <person name="Qiu J."/>
            <person name="Olsen K.M."/>
            <person name="Qiu Y."/>
        </authorList>
    </citation>
    <scope>NUCLEOTIDE SEQUENCE</scope>
    <source>
        <strain evidence="9">KIB01</strain>
    </source>
</reference>
<dbReference type="PROSITE" id="PS00350">
    <property type="entry name" value="MADS_BOX_1"/>
    <property type="match status" value="1"/>
</dbReference>
<dbReference type="Pfam" id="PF01486">
    <property type="entry name" value="K-box"/>
    <property type="match status" value="1"/>
</dbReference>
<dbReference type="GO" id="GO:0045944">
    <property type="term" value="P:positive regulation of transcription by RNA polymerase II"/>
    <property type="evidence" value="ECO:0007669"/>
    <property type="project" value="InterPro"/>
</dbReference>
<dbReference type="InterPro" id="IPR002100">
    <property type="entry name" value="TF_MADSbox"/>
</dbReference>
<dbReference type="GO" id="GO:0080092">
    <property type="term" value="P:regulation of pollen tube growth"/>
    <property type="evidence" value="ECO:0007669"/>
    <property type="project" value="UniProtKB-ARBA"/>
</dbReference>
<dbReference type="InterPro" id="IPR050142">
    <property type="entry name" value="MADS-box/MEF2_TF"/>
</dbReference>
<dbReference type="Proteomes" id="UP001280121">
    <property type="component" value="Unassembled WGS sequence"/>
</dbReference>
<dbReference type="Gene3D" id="3.40.1810.10">
    <property type="entry name" value="Transcription factor, MADS-box"/>
    <property type="match status" value="1"/>
</dbReference>
<sequence length="348" mass="39319">MGRVKLEIKRIENNTNRQVTFSKRRNGLIKKAYELSILCDIDIALIMFSPSGRLSHFSGKKRIEDVFSRYVNLPDPEREHAIIFPDQGRHPDIQNKEYLMRTLQQLRSENDIALQLANPTAVNNDIEDLQREVGRLQQQLQMAEEQIRAYEPDPLRITSMKELESCEKNLVDTLTRVVQRKEYLLSNHMSSYDPSSIQQAMPNSYENEVVGWLPDGHGHGGHNQAQMFDASAPLNQLRDISSTMYDPMLQGTSSSAGHQSIGNCHVINPTSENFPAWHQAYVSAGLHSSPISPSMYPQIQQHGIMGSEHTTEVLPHEHVEIPINGGSHVQADNEGANYDNKIPQLNGH</sequence>
<gene>
    <name evidence="9" type="ORF">Ddye_006186</name>
</gene>